<dbReference type="KEGG" id="ahu:A6A40_23660"/>
<dbReference type="SUPFAM" id="SSF52540">
    <property type="entry name" value="P-loop containing nucleoside triphosphate hydrolases"/>
    <property type="match status" value="1"/>
</dbReference>
<accession>A0A2R4VUD6</accession>
<reference evidence="1 2" key="1">
    <citation type="submission" date="2018-04" db="EMBL/GenBank/DDBJ databases">
        <title>Complete genome sequence of the nitrogen-fixing bacterium Azospirillum humicireducens type strain SgZ-5.</title>
        <authorList>
            <person name="Yu Z."/>
        </authorList>
    </citation>
    <scope>NUCLEOTIDE SEQUENCE [LARGE SCALE GENOMIC DNA]</scope>
    <source>
        <strain evidence="1 2">SgZ-5</strain>
        <plasmid evidence="1 2">pYZ4</plasmid>
    </source>
</reference>
<dbReference type="Gene3D" id="3.40.50.300">
    <property type="entry name" value="P-loop containing nucleotide triphosphate hydrolases"/>
    <property type="match status" value="1"/>
</dbReference>
<dbReference type="RefSeq" id="WP_108548322.1">
    <property type="nucleotide sequence ID" value="NZ_CP028905.1"/>
</dbReference>
<dbReference type="AlphaFoldDB" id="A0A2R4VUD6"/>
<evidence type="ECO:0000313" key="2">
    <source>
        <dbReference type="Proteomes" id="UP000077405"/>
    </source>
</evidence>
<dbReference type="EMBL" id="CP028905">
    <property type="protein sequence ID" value="AWB08047.1"/>
    <property type="molecule type" value="Genomic_DNA"/>
</dbReference>
<dbReference type="Proteomes" id="UP000077405">
    <property type="component" value="Plasmid pYZ4"/>
</dbReference>
<keyword evidence="1" id="KW-0614">Plasmid</keyword>
<dbReference type="OrthoDB" id="7068522at2"/>
<sequence>MHLKDTVSGRLLPVFAGPDGQILFKQESIAGLRPSVVVSIPKSGTYQIAALLRLGGLIDCEVHLGDGGFSDYRDGSLDQKRREYLQFGFAMPLSVSCGMVGPGQFAVGHLPCSGAFIPPIEGFNRLFALRDLRDALVSLMRFIAAYDRGGPTTREWQGLPDGPEKMLSFLSYQGEWMMNAARAMRPWLDDPAVLPVRFEVLNGDHGTQAQTALATAILERTGAPLRDDPSELLQRVMQTETLTRSGKRSERSAFWDQRVEDWFAAQDGPGLNAALGYGEP</sequence>
<evidence type="ECO:0000313" key="1">
    <source>
        <dbReference type="EMBL" id="AWB08047.1"/>
    </source>
</evidence>
<dbReference type="InterPro" id="IPR027417">
    <property type="entry name" value="P-loop_NTPase"/>
</dbReference>
<name>A0A2R4VUD6_9PROT</name>
<geneLocation type="plasmid" evidence="1 2">
    <name>pYZ4</name>
</geneLocation>
<organism evidence="1 2">
    <name type="scientific">Azospirillum humicireducens</name>
    <dbReference type="NCBI Taxonomy" id="1226968"/>
    <lineage>
        <taxon>Bacteria</taxon>
        <taxon>Pseudomonadati</taxon>
        <taxon>Pseudomonadota</taxon>
        <taxon>Alphaproteobacteria</taxon>
        <taxon>Rhodospirillales</taxon>
        <taxon>Azospirillaceae</taxon>
        <taxon>Azospirillum</taxon>
    </lineage>
</organism>
<proteinExistence type="predicted"/>
<keyword evidence="2" id="KW-1185">Reference proteome</keyword>
<gene>
    <name evidence="1" type="ORF">A6A40_23660</name>
</gene>
<protein>
    <submittedName>
        <fullName evidence="1">Uncharacterized protein</fullName>
    </submittedName>
</protein>